<dbReference type="Proteomes" id="UP000663860">
    <property type="component" value="Unassembled WGS sequence"/>
</dbReference>
<keyword evidence="1" id="KW-0175">Coiled coil</keyword>
<evidence type="ECO:0000313" key="3">
    <source>
        <dbReference type="EMBL" id="CAF3672852.1"/>
    </source>
</evidence>
<dbReference type="InterPro" id="IPR028118">
    <property type="entry name" value="Chibby_fam"/>
</dbReference>
<evidence type="ECO:0000313" key="4">
    <source>
        <dbReference type="EMBL" id="CAF3705359.1"/>
    </source>
</evidence>
<dbReference type="EMBL" id="CAJOBB010000557">
    <property type="protein sequence ID" value="CAF3705359.1"/>
    <property type="molecule type" value="Genomic_DNA"/>
</dbReference>
<protein>
    <submittedName>
        <fullName evidence="3">Uncharacterized protein</fullName>
    </submittedName>
</protein>
<proteinExistence type="predicted"/>
<comment type="caution">
    <text evidence="3">The sequence shown here is derived from an EMBL/GenBank/DDBJ whole genome shotgun (WGS) entry which is preliminary data.</text>
</comment>
<dbReference type="Proteomes" id="UP000663844">
    <property type="component" value="Unassembled WGS sequence"/>
</dbReference>
<reference evidence="3" key="1">
    <citation type="submission" date="2021-02" db="EMBL/GenBank/DDBJ databases">
        <authorList>
            <person name="Nowell W R."/>
        </authorList>
    </citation>
    <scope>NUCLEOTIDE SEQUENCE</scope>
</reference>
<dbReference type="Pfam" id="PF14645">
    <property type="entry name" value="Chibby"/>
    <property type="match status" value="1"/>
</dbReference>
<dbReference type="EMBL" id="CAJNOE010000295">
    <property type="protein sequence ID" value="CAF1127351.1"/>
    <property type="molecule type" value="Genomic_DNA"/>
</dbReference>
<gene>
    <name evidence="2" type="ORF">IZO911_LOCUS24490</name>
    <name evidence="4" type="ORF">KXQ929_LOCUS11346</name>
    <name evidence="3" type="ORF">OXD698_LOCUS10374</name>
</gene>
<dbReference type="AlphaFoldDB" id="A0A818T601"/>
<evidence type="ECO:0000256" key="1">
    <source>
        <dbReference type="SAM" id="Coils"/>
    </source>
</evidence>
<evidence type="ECO:0000313" key="2">
    <source>
        <dbReference type="EMBL" id="CAF1127351.1"/>
    </source>
</evidence>
<organism evidence="3 5">
    <name type="scientific">Adineta steineri</name>
    <dbReference type="NCBI Taxonomy" id="433720"/>
    <lineage>
        <taxon>Eukaryota</taxon>
        <taxon>Metazoa</taxon>
        <taxon>Spiralia</taxon>
        <taxon>Gnathifera</taxon>
        <taxon>Rotifera</taxon>
        <taxon>Eurotatoria</taxon>
        <taxon>Bdelloidea</taxon>
        <taxon>Adinetida</taxon>
        <taxon>Adinetidae</taxon>
        <taxon>Adineta</taxon>
    </lineage>
</organism>
<feature type="coiled-coil region" evidence="1">
    <location>
        <begin position="68"/>
        <end position="109"/>
    </location>
</feature>
<dbReference type="EMBL" id="CAJOAZ010000551">
    <property type="protein sequence ID" value="CAF3672852.1"/>
    <property type="molecule type" value="Genomic_DNA"/>
</dbReference>
<dbReference type="Proteomes" id="UP000663868">
    <property type="component" value="Unassembled WGS sequence"/>
</dbReference>
<sequence>MPFQSSFSIRKTKPRKLVSRSPFQLPAEELARELGPRYEIVDVRIGNQKLVYDIPQGKWISSSGMVGTSISSREINKLEKTKQELEEDNHVLRAKIDMLTEMLAEITAEYEVRRGG</sequence>
<name>A0A818T601_9BILA</name>
<evidence type="ECO:0000313" key="5">
    <source>
        <dbReference type="Proteomes" id="UP000663844"/>
    </source>
</evidence>
<accession>A0A818T601</accession>